<dbReference type="EMBL" id="CP039631">
    <property type="protein sequence ID" value="QCG66592.1"/>
    <property type="molecule type" value="Genomic_DNA"/>
</dbReference>
<evidence type="ECO:0000313" key="2">
    <source>
        <dbReference type="EMBL" id="QCG66592.1"/>
    </source>
</evidence>
<feature type="chain" id="PRO_5020816890" description="Lipoprotein" evidence="1">
    <location>
        <begin position="18"/>
        <end position="155"/>
    </location>
</feature>
<sequence>MNKWIFLSMLLSSAAIASEAETNSCSVVACSAGDKVTTYTSKSEFYYACPTRELADYTNTVAGLVVMTYQFTGKRPNISPDTGEPEYTGETKQLIDYLREKSGARTFDEALSVCAQGKGKLKVTIMNIKEDEGVVWVFDANKKPFWLPKSFLIKR</sequence>
<accession>A0A4P7Y5Z1</accession>
<dbReference type="Proteomes" id="UP000298274">
    <property type="component" value="Chromosome"/>
</dbReference>
<organism evidence="2 3">
    <name type="scientific">Pseudomonas veronii</name>
    <dbReference type="NCBI Taxonomy" id="76761"/>
    <lineage>
        <taxon>Bacteria</taxon>
        <taxon>Pseudomonadati</taxon>
        <taxon>Pseudomonadota</taxon>
        <taxon>Gammaproteobacteria</taxon>
        <taxon>Pseudomonadales</taxon>
        <taxon>Pseudomonadaceae</taxon>
        <taxon>Pseudomonas</taxon>
    </lineage>
</organism>
<evidence type="ECO:0008006" key="4">
    <source>
        <dbReference type="Google" id="ProtNLM"/>
    </source>
</evidence>
<name>A0A4P7Y5Z1_PSEVE</name>
<evidence type="ECO:0000313" key="3">
    <source>
        <dbReference type="Proteomes" id="UP000298274"/>
    </source>
</evidence>
<dbReference type="AlphaFoldDB" id="A0A4P7Y5Z1"/>
<feature type="signal peptide" evidence="1">
    <location>
        <begin position="1"/>
        <end position="17"/>
    </location>
</feature>
<reference evidence="3" key="1">
    <citation type="submission" date="2019-04" db="EMBL/GenBank/DDBJ databases">
        <title>Complete genome sequence of Pseudomonas veronii strain PVy, a versatile degrader capable of using multiple contaminants as sole carbon sources.</title>
        <authorList>
            <person name="Lopez-Echartea E."/>
            <person name="Ridl J."/>
            <person name="Pajer P."/>
            <person name="Strejcek M."/>
            <person name="Suman J."/>
            <person name="Uhlik O."/>
        </authorList>
    </citation>
    <scope>NUCLEOTIDE SEQUENCE [LARGE SCALE GENOMIC DNA]</scope>
    <source>
        <strain evidence="3">Pvy</strain>
    </source>
</reference>
<gene>
    <name evidence="2" type="ORF">E4167_17720</name>
</gene>
<proteinExistence type="predicted"/>
<evidence type="ECO:0000256" key="1">
    <source>
        <dbReference type="SAM" id="SignalP"/>
    </source>
</evidence>
<protein>
    <recommendedName>
        <fullName evidence="4">Lipoprotein</fullName>
    </recommendedName>
</protein>
<keyword evidence="1" id="KW-0732">Signal</keyword>